<reference evidence="2 3" key="1">
    <citation type="journal article" date="2021" name="Hortic Res">
        <title>The domestication of Cucurbita argyrosperma as revealed by the genome of its wild relative.</title>
        <authorList>
            <person name="Barrera-Redondo J."/>
            <person name="Sanchez-de la Vega G."/>
            <person name="Aguirre-Liguori J.A."/>
            <person name="Castellanos-Morales G."/>
            <person name="Gutierrez-Guerrero Y.T."/>
            <person name="Aguirre-Dugua X."/>
            <person name="Aguirre-Planter E."/>
            <person name="Tenaillon M.I."/>
            <person name="Lira-Saade R."/>
            <person name="Eguiarte L.E."/>
        </authorList>
    </citation>
    <scope>NUCLEOTIDE SEQUENCE [LARGE SCALE GENOMIC DNA]</scope>
    <source>
        <strain evidence="2">JBR-2021</strain>
    </source>
</reference>
<gene>
    <name evidence="2" type="ORF">SDJN03_16178</name>
</gene>
<name>A0AAV6MUN3_9ROSI</name>
<sequence>MGVKGPHRTRGVEEEDEEQRMGARERVGGITCSDHAIKTTSFNTLSGYPLPTVRASHKVAESNSIIVLLKLAGAGTAIELIF</sequence>
<feature type="region of interest" description="Disordered" evidence="1">
    <location>
        <begin position="1"/>
        <end position="29"/>
    </location>
</feature>
<dbReference type="EMBL" id="JAGKQH010000011">
    <property type="protein sequence ID" value="KAG6587613.1"/>
    <property type="molecule type" value="Genomic_DNA"/>
</dbReference>
<evidence type="ECO:0000313" key="2">
    <source>
        <dbReference type="EMBL" id="KAG6587613.1"/>
    </source>
</evidence>
<dbReference type="Proteomes" id="UP000685013">
    <property type="component" value="Chromosome 11"/>
</dbReference>
<organism evidence="2 3">
    <name type="scientific">Cucurbita argyrosperma subsp. sororia</name>
    <dbReference type="NCBI Taxonomy" id="37648"/>
    <lineage>
        <taxon>Eukaryota</taxon>
        <taxon>Viridiplantae</taxon>
        <taxon>Streptophyta</taxon>
        <taxon>Embryophyta</taxon>
        <taxon>Tracheophyta</taxon>
        <taxon>Spermatophyta</taxon>
        <taxon>Magnoliopsida</taxon>
        <taxon>eudicotyledons</taxon>
        <taxon>Gunneridae</taxon>
        <taxon>Pentapetalae</taxon>
        <taxon>rosids</taxon>
        <taxon>fabids</taxon>
        <taxon>Cucurbitales</taxon>
        <taxon>Cucurbitaceae</taxon>
        <taxon>Cucurbiteae</taxon>
        <taxon>Cucurbita</taxon>
    </lineage>
</organism>
<protein>
    <submittedName>
        <fullName evidence="2">Uncharacterized protein</fullName>
    </submittedName>
</protein>
<feature type="non-terminal residue" evidence="2">
    <location>
        <position position="1"/>
    </location>
</feature>
<accession>A0AAV6MUN3</accession>
<dbReference type="AlphaFoldDB" id="A0AAV6MUN3"/>
<keyword evidence="3" id="KW-1185">Reference proteome</keyword>
<evidence type="ECO:0000256" key="1">
    <source>
        <dbReference type="SAM" id="MobiDB-lite"/>
    </source>
</evidence>
<evidence type="ECO:0000313" key="3">
    <source>
        <dbReference type="Proteomes" id="UP000685013"/>
    </source>
</evidence>
<comment type="caution">
    <text evidence="2">The sequence shown here is derived from an EMBL/GenBank/DDBJ whole genome shotgun (WGS) entry which is preliminary data.</text>
</comment>
<proteinExistence type="predicted"/>